<evidence type="ECO:0000256" key="1">
    <source>
        <dbReference type="SAM" id="MobiDB-lite"/>
    </source>
</evidence>
<keyword evidence="4" id="KW-1185">Reference proteome</keyword>
<name>A0A0B8N4G6_TALPI</name>
<gene>
    <name evidence="3" type="ORF">TCE0_043r15787</name>
</gene>
<feature type="transmembrane region" description="Helical" evidence="2">
    <location>
        <begin position="434"/>
        <end position="457"/>
    </location>
</feature>
<keyword evidence="2" id="KW-0812">Transmembrane</keyword>
<feature type="compositionally biased region" description="Polar residues" evidence="1">
    <location>
        <begin position="399"/>
        <end position="415"/>
    </location>
</feature>
<organism evidence="3 4">
    <name type="scientific">Talaromyces pinophilus</name>
    <name type="common">Penicillium pinophilum</name>
    <dbReference type="NCBI Taxonomy" id="128442"/>
    <lineage>
        <taxon>Eukaryota</taxon>
        <taxon>Fungi</taxon>
        <taxon>Dikarya</taxon>
        <taxon>Ascomycota</taxon>
        <taxon>Pezizomycotina</taxon>
        <taxon>Eurotiomycetes</taxon>
        <taxon>Eurotiomycetidae</taxon>
        <taxon>Eurotiales</taxon>
        <taxon>Trichocomaceae</taxon>
        <taxon>Talaromyces</taxon>
        <taxon>Talaromyces sect. Talaromyces</taxon>
    </lineage>
</organism>
<feature type="region of interest" description="Disordered" evidence="1">
    <location>
        <begin position="399"/>
        <end position="429"/>
    </location>
</feature>
<dbReference type="EMBL" id="DF933839">
    <property type="protein sequence ID" value="GAM42113.1"/>
    <property type="molecule type" value="Genomic_DNA"/>
</dbReference>
<keyword evidence="2" id="KW-0472">Membrane</keyword>
<dbReference type="AlphaFoldDB" id="A0A0B8N4G6"/>
<feature type="compositionally biased region" description="Low complexity" evidence="1">
    <location>
        <begin position="416"/>
        <end position="429"/>
    </location>
</feature>
<evidence type="ECO:0000256" key="2">
    <source>
        <dbReference type="SAM" id="Phobius"/>
    </source>
</evidence>
<sequence>MRVKPGKASNSDTYRSIRRQKRGEDDMRRKLIDTVANGLNRNGHMKLREVLAIPPENNHRDALGDIDSSNIIFEYVPKNFVDDAEVSHDLAKMILRNAISEAIIYAVGGGTREARLVDSPVNGYRQIILFWENILNKEPEMPEYLRNYPGILPSSETAREKKTLPRLEIYLNEHSTHISRHLSTSEKRNVDMSATSTISSRSNLLGPLTTTWSAPEPCQSAWIDCESCGDAWQGQDCLDDGSNSDALTCWPPVAETTADLQPPFLGLGFYSPGLACPVGYETACAMSGASNGLQQTISGQQQFQFDFAPTAGETVIGCCPSGYACASNIGQTCSLQIASTTEPLLTCSTGASTITTSVVLPETVTTTASSSIVGFETISQFVIWAPLFQLNYQATDLPTSSSLSTAPVTDTTALPSNTTSSDSSGSSSSHTTTIAVAVTVPVVIVAVIAAVLGWWFWRNRASAARGSYAAPPPPGPDDIPTSPTELSSHTALAEMAIPNNPVPPVEMSQESSVPKPLYAPAVHEMGA</sequence>
<feature type="region of interest" description="Disordered" evidence="1">
    <location>
        <begin position="498"/>
        <end position="527"/>
    </location>
</feature>
<proteinExistence type="predicted"/>
<feature type="region of interest" description="Disordered" evidence="1">
    <location>
        <begin position="466"/>
        <end position="485"/>
    </location>
</feature>
<protein>
    <submittedName>
        <fullName evidence="3">Uncharacterized protein</fullName>
    </submittedName>
</protein>
<reference evidence="4" key="1">
    <citation type="journal article" date="2015" name="Genome Announc.">
        <title>Draft genome sequence of Talaromyces cellulolyticus strain Y-94, a source of lignocellulosic biomass-degrading enzymes.</title>
        <authorList>
            <person name="Fujii T."/>
            <person name="Koike H."/>
            <person name="Sawayama S."/>
            <person name="Yano S."/>
            <person name="Inoue H."/>
        </authorList>
    </citation>
    <scope>NUCLEOTIDE SEQUENCE [LARGE SCALE GENOMIC DNA]</scope>
    <source>
        <strain evidence="4">Y-94</strain>
    </source>
</reference>
<keyword evidence="2" id="KW-1133">Transmembrane helix</keyword>
<evidence type="ECO:0000313" key="4">
    <source>
        <dbReference type="Proteomes" id="UP000053095"/>
    </source>
</evidence>
<evidence type="ECO:0000313" key="3">
    <source>
        <dbReference type="EMBL" id="GAM42113.1"/>
    </source>
</evidence>
<dbReference type="Proteomes" id="UP000053095">
    <property type="component" value="Unassembled WGS sequence"/>
</dbReference>
<accession>A0A0B8N4G6</accession>